<gene>
    <name evidence="2" type="ORF">UT77_C0003G0010</name>
</gene>
<sequence length="99" mass="11381">MNSPVQIWRSHKNLHNYLGKQGRLLVWTKIFIAPSGFEHQTPYIVGIVEFADKEKLPLQIVDCEEESLKPNQKVKVVIRKIGKVKSEDVIEYGLKAKPL</sequence>
<evidence type="ECO:0000313" key="3">
    <source>
        <dbReference type="Proteomes" id="UP000034881"/>
    </source>
</evidence>
<dbReference type="Pfam" id="PF01796">
    <property type="entry name" value="OB_ChsH2_C"/>
    <property type="match status" value="1"/>
</dbReference>
<organism evidence="2 3">
    <name type="scientific">Candidatus Daviesbacteria bacterium GW2011_GWC2_40_12</name>
    <dbReference type="NCBI Taxonomy" id="1618431"/>
    <lineage>
        <taxon>Bacteria</taxon>
        <taxon>Candidatus Daviesiibacteriota</taxon>
    </lineage>
</organism>
<name>A0A0G0T533_9BACT</name>
<comment type="caution">
    <text evidence="2">The sequence shown here is derived from an EMBL/GenBank/DDBJ whole genome shotgun (WGS) entry which is preliminary data.</text>
</comment>
<dbReference type="Proteomes" id="UP000034881">
    <property type="component" value="Unassembled WGS sequence"/>
</dbReference>
<accession>A0A0G0T533</accession>
<dbReference type="EMBL" id="LBYB01000003">
    <property type="protein sequence ID" value="KKR42215.1"/>
    <property type="molecule type" value="Genomic_DNA"/>
</dbReference>
<dbReference type="SUPFAM" id="SSF50249">
    <property type="entry name" value="Nucleic acid-binding proteins"/>
    <property type="match status" value="1"/>
</dbReference>
<feature type="domain" description="ChsH2 C-terminal OB-fold" evidence="1">
    <location>
        <begin position="18"/>
        <end position="79"/>
    </location>
</feature>
<proteinExistence type="predicted"/>
<protein>
    <recommendedName>
        <fullName evidence="1">ChsH2 C-terminal OB-fold domain-containing protein</fullName>
    </recommendedName>
</protein>
<dbReference type="InterPro" id="IPR002878">
    <property type="entry name" value="ChsH2_C"/>
</dbReference>
<reference evidence="2 3" key="1">
    <citation type="journal article" date="2015" name="Nature">
        <title>rRNA introns, odd ribosomes, and small enigmatic genomes across a large radiation of phyla.</title>
        <authorList>
            <person name="Brown C.T."/>
            <person name="Hug L.A."/>
            <person name="Thomas B.C."/>
            <person name="Sharon I."/>
            <person name="Castelle C.J."/>
            <person name="Singh A."/>
            <person name="Wilkins M.J."/>
            <person name="Williams K.H."/>
            <person name="Banfield J.F."/>
        </authorList>
    </citation>
    <scope>NUCLEOTIDE SEQUENCE [LARGE SCALE GENOMIC DNA]</scope>
</reference>
<dbReference type="AlphaFoldDB" id="A0A0G0T533"/>
<dbReference type="InterPro" id="IPR012340">
    <property type="entry name" value="NA-bd_OB-fold"/>
</dbReference>
<evidence type="ECO:0000313" key="2">
    <source>
        <dbReference type="EMBL" id="KKR42215.1"/>
    </source>
</evidence>
<evidence type="ECO:0000259" key="1">
    <source>
        <dbReference type="Pfam" id="PF01796"/>
    </source>
</evidence>